<name>A0ABN8QPR8_9CNID</name>
<protein>
    <submittedName>
        <fullName evidence="3">Uncharacterized protein</fullName>
    </submittedName>
</protein>
<dbReference type="InterPro" id="IPR001806">
    <property type="entry name" value="Small_GTPase"/>
</dbReference>
<dbReference type="SMART" id="SM00173">
    <property type="entry name" value="RAS"/>
    <property type="match status" value="1"/>
</dbReference>
<dbReference type="InterPro" id="IPR050227">
    <property type="entry name" value="Rab"/>
</dbReference>
<organism evidence="3 4">
    <name type="scientific">Porites lobata</name>
    <dbReference type="NCBI Taxonomy" id="104759"/>
    <lineage>
        <taxon>Eukaryota</taxon>
        <taxon>Metazoa</taxon>
        <taxon>Cnidaria</taxon>
        <taxon>Anthozoa</taxon>
        <taxon>Hexacorallia</taxon>
        <taxon>Scleractinia</taxon>
        <taxon>Fungiina</taxon>
        <taxon>Poritidae</taxon>
        <taxon>Porites</taxon>
    </lineage>
</organism>
<dbReference type="PANTHER" id="PTHR47977">
    <property type="entry name" value="RAS-RELATED PROTEIN RAB"/>
    <property type="match status" value="1"/>
</dbReference>
<gene>
    <name evidence="3" type="ORF">PLOB_00009218</name>
</gene>
<keyword evidence="4" id="KW-1185">Reference proteome</keyword>
<evidence type="ECO:0000256" key="1">
    <source>
        <dbReference type="ARBA" id="ARBA00022741"/>
    </source>
</evidence>
<dbReference type="EMBL" id="CALNXK010000145">
    <property type="protein sequence ID" value="CAH3168488.1"/>
    <property type="molecule type" value="Genomic_DNA"/>
</dbReference>
<evidence type="ECO:0000313" key="4">
    <source>
        <dbReference type="Proteomes" id="UP001159405"/>
    </source>
</evidence>
<accession>A0ABN8QPR8</accession>
<dbReference type="Gene3D" id="3.40.50.300">
    <property type="entry name" value="P-loop containing nucleotide triphosphate hydrolases"/>
    <property type="match status" value="1"/>
</dbReference>
<sequence length="455" mass="50173">MGAAGSCGSGKLVKQEIPTFKIVLVGDPEVGKSSIFLRYTKNQFDYSYQPSVSVSIGNVVKHVNIPYETIVSVALWDLPGREEMDLRRSYYKDVDAAIVVVDMDDIDSVTMAGTWKQDIVNNAVFTDSSGNPKEITVESNKFIPILLLGNKVDKLKYQKTEDETNELEDMTNLETVRVLEGVALQHGFVGSVTVSAKESDNSVHAAIQSLVRHLLQQKMKKARQSSKGGMFSKNEEIEEKNYVTISPLEISEQKEFIPLIVTKVPEFDVFFSECNAPIKTVQETSTGLLDAMNNFKRACSIAGVTGSAKASLEECVDGLKQLIRTDDDEDGLEAHEDGGYIKLVVKDECKDRVPGPVQRVLKSFHNEVCAASKKVLTLSPGALNKLRENEDKINELKVTAFDRAVTRGMSQRRAKAAVINIDANCTRIGEAVATAMETMTAVDSDYKKIKAAMLW</sequence>
<reference evidence="3 4" key="1">
    <citation type="submission" date="2022-05" db="EMBL/GenBank/DDBJ databases">
        <authorList>
            <consortium name="Genoscope - CEA"/>
            <person name="William W."/>
        </authorList>
    </citation>
    <scope>NUCLEOTIDE SEQUENCE [LARGE SCALE GENOMIC DNA]</scope>
</reference>
<keyword evidence="2" id="KW-0342">GTP-binding</keyword>
<keyword evidence="1" id="KW-0547">Nucleotide-binding</keyword>
<comment type="caution">
    <text evidence="3">The sequence shown here is derived from an EMBL/GenBank/DDBJ whole genome shotgun (WGS) entry which is preliminary data.</text>
</comment>
<dbReference type="InterPro" id="IPR005225">
    <property type="entry name" value="Small_GTP-bd"/>
</dbReference>
<dbReference type="PROSITE" id="PS51419">
    <property type="entry name" value="RAB"/>
    <property type="match status" value="1"/>
</dbReference>
<dbReference type="SMART" id="SM00174">
    <property type="entry name" value="RHO"/>
    <property type="match status" value="1"/>
</dbReference>
<dbReference type="SUPFAM" id="SSF52540">
    <property type="entry name" value="P-loop containing nucleoside triphosphate hydrolases"/>
    <property type="match status" value="1"/>
</dbReference>
<dbReference type="NCBIfam" id="TIGR00231">
    <property type="entry name" value="small_GTP"/>
    <property type="match status" value="1"/>
</dbReference>
<dbReference type="InterPro" id="IPR027417">
    <property type="entry name" value="P-loop_NTPase"/>
</dbReference>
<evidence type="ECO:0000256" key="2">
    <source>
        <dbReference type="ARBA" id="ARBA00023134"/>
    </source>
</evidence>
<evidence type="ECO:0000313" key="3">
    <source>
        <dbReference type="EMBL" id="CAH3168488.1"/>
    </source>
</evidence>
<dbReference type="SMART" id="SM00175">
    <property type="entry name" value="RAB"/>
    <property type="match status" value="1"/>
</dbReference>
<dbReference type="PROSITE" id="PS51421">
    <property type="entry name" value="RAS"/>
    <property type="match status" value="1"/>
</dbReference>
<dbReference type="Proteomes" id="UP001159405">
    <property type="component" value="Unassembled WGS sequence"/>
</dbReference>
<dbReference type="PRINTS" id="PR00449">
    <property type="entry name" value="RASTRNSFRMNG"/>
</dbReference>
<proteinExistence type="predicted"/>
<dbReference type="Pfam" id="PF00071">
    <property type="entry name" value="Ras"/>
    <property type="match status" value="1"/>
</dbReference>